<gene>
    <name evidence="3" type="ORF">AOQ71_19390</name>
</gene>
<dbReference type="CDD" id="cd02440">
    <property type="entry name" value="AdoMet_MTases"/>
    <property type="match status" value="1"/>
</dbReference>
<dbReference type="Proteomes" id="UP000051936">
    <property type="component" value="Unassembled WGS sequence"/>
</dbReference>
<dbReference type="RefSeq" id="WP_057749368.1">
    <property type="nucleotide sequence ID" value="NZ_LJYG01000085.1"/>
</dbReference>
<dbReference type="Gene3D" id="3.40.50.150">
    <property type="entry name" value="Vaccinia Virus protein VP39"/>
    <property type="match status" value="1"/>
</dbReference>
<comment type="caution">
    <text evidence="3">The sequence shown here is derived from an EMBL/GenBank/DDBJ whole genome shotgun (WGS) entry which is preliminary data.</text>
</comment>
<feature type="domain" description="Methyltransferase" evidence="2">
    <location>
        <begin position="45"/>
        <end position="141"/>
    </location>
</feature>
<protein>
    <recommendedName>
        <fullName evidence="2">Methyltransferase domain-containing protein</fullName>
    </recommendedName>
</protein>
<dbReference type="InterPro" id="IPR041698">
    <property type="entry name" value="Methyltransf_25"/>
</dbReference>
<evidence type="ECO:0000256" key="1">
    <source>
        <dbReference type="ARBA" id="ARBA00022679"/>
    </source>
</evidence>
<keyword evidence="1" id="KW-0808">Transferase</keyword>
<dbReference type="Gene3D" id="2.20.130.10">
    <property type="entry name" value="CAC2371-like domains"/>
    <property type="match status" value="1"/>
</dbReference>
<dbReference type="Pfam" id="PF13649">
    <property type="entry name" value="Methyltransf_25"/>
    <property type="match status" value="1"/>
</dbReference>
<dbReference type="STRING" id="989370.AOQ71_19390"/>
<sequence length="257" mass="27843">MTGVFNDSYAATYDTVYAEKNYAAECKAVGSLIARFGRGEIREMLDLGCGTGRHAVIFAGNGLEVTGIDQSEAMVARARDRAAQMKLAANPKFLSGDIRKFSATSPFDVAAMNFNVIGYMTSNDDALGALGAARKNLRQNGLLIADFWYGPAVVTDPPGENTREFDSGDVRIVRSSSGVHLPDQQCCEITVKVTRLQGDRVPDETQETHRVRYFFPLELELMLRVSGFQLMALTGFPDIDAPASAGRWAAAMVAVAV</sequence>
<evidence type="ECO:0000313" key="4">
    <source>
        <dbReference type="Proteomes" id="UP000051936"/>
    </source>
</evidence>
<name>A0A0R3DJV3_9BRAD</name>
<dbReference type="AlphaFoldDB" id="A0A0R3DJV3"/>
<accession>A0A0R3DJV3</accession>
<organism evidence="3 4">
    <name type="scientific">Bradyrhizobium manausense</name>
    <dbReference type="NCBI Taxonomy" id="989370"/>
    <lineage>
        <taxon>Bacteria</taxon>
        <taxon>Pseudomonadati</taxon>
        <taxon>Pseudomonadota</taxon>
        <taxon>Alphaproteobacteria</taxon>
        <taxon>Hyphomicrobiales</taxon>
        <taxon>Nitrobacteraceae</taxon>
        <taxon>Bradyrhizobium</taxon>
    </lineage>
</organism>
<dbReference type="OrthoDB" id="9804312at2"/>
<dbReference type="SUPFAM" id="SSF53335">
    <property type="entry name" value="S-adenosyl-L-methionine-dependent methyltransferases"/>
    <property type="match status" value="1"/>
</dbReference>
<evidence type="ECO:0000313" key="3">
    <source>
        <dbReference type="EMBL" id="KRQ10139.1"/>
    </source>
</evidence>
<dbReference type="EMBL" id="LJYG01000085">
    <property type="protein sequence ID" value="KRQ10139.1"/>
    <property type="molecule type" value="Genomic_DNA"/>
</dbReference>
<dbReference type="PANTHER" id="PTHR43861">
    <property type="entry name" value="TRANS-ACONITATE 2-METHYLTRANSFERASE-RELATED"/>
    <property type="match status" value="1"/>
</dbReference>
<proteinExistence type="predicted"/>
<keyword evidence="4" id="KW-1185">Reference proteome</keyword>
<dbReference type="GO" id="GO:0016740">
    <property type="term" value="F:transferase activity"/>
    <property type="evidence" value="ECO:0007669"/>
    <property type="project" value="UniProtKB-KW"/>
</dbReference>
<reference evidence="3 4" key="1">
    <citation type="submission" date="2015-09" db="EMBL/GenBank/DDBJ databases">
        <title>Draft Genome Sequence of Bradyrhizobium manausense Strain BR 3351T, a Novel Symbiotic Nitrogen-Fixing Alphaproteobacterium Isolated from Brazilian Amazon Rain Forest.</title>
        <authorList>
            <person name="De Araujo J.L."/>
            <person name="Zilli J.E."/>
        </authorList>
    </citation>
    <scope>NUCLEOTIDE SEQUENCE [LARGE SCALE GENOMIC DNA]</scope>
    <source>
        <strain evidence="3 4">BR3351</strain>
    </source>
</reference>
<dbReference type="InterPro" id="IPR029063">
    <property type="entry name" value="SAM-dependent_MTases_sf"/>
</dbReference>
<evidence type="ECO:0000259" key="2">
    <source>
        <dbReference type="Pfam" id="PF13649"/>
    </source>
</evidence>